<feature type="region of interest" description="Disordered" evidence="1">
    <location>
        <begin position="676"/>
        <end position="721"/>
    </location>
</feature>
<evidence type="ECO:0008006" key="4">
    <source>
        <dbReference type="Google" id="ProtNLM"/>
    </source>
</evidence>
<dbReference type="OrthoDB" id="3938623at2759"/>
<dbReference type="PANTHER" id="PTHR13268">
    <property type="entry name" value="BREAST CARCINOMA AMPLIFIED SEQUENCE 3"/>
    <property type="match status" value="1"/>
</dbReference>
<evidence type="ECO:0000313" key="2">
    <source>
        <dbReference type="EMBL" id="ATY65262.1"/>
    </source>
</evidence>
<feature type="region of interest" description="Disordered" evidence="1">
    <location>
        <begin position="217"/>
        <end position="303"/>
    </location>
</feature>
<dbReference type="PANTHER" id="PTHR13268:SF0">
    <property type="entry name" value="BCAS3 MICROTUBULE ASSOCIATED CELL MIGRATION FACTOR"/>
    <property type="match status" value="1"/>
</dbReference>
<evidence type="ECO:0000256" key="1">
    <source>
        <dbReference type="SAM" id="MobiDB-lite"/>
    </source>
</evidence>
<dbReference type="InterPro" id="IPR036322">
    <property type="entry name" value="WD40_repeat_dom_sf"/>
</dbReference>
<feature type="compositionally biased region" description="Polar residues" evidence="1">
    <location>
        <begin position="706"/>
        <end position="716"/>
    </location>
</feature>
<proteinExistence type="predicted"/>
<dbReference type="AlphaFoldDB" id="A0A2H4SQ85"/>
<feature type="compositionally biased region" description="Polar residues" evidence="1">
    <location>
        <begin position="676"/>
        <end position="690"/>
    </location>
</feature>
<feature type="compositionally biased region" description="Low complexity" evidence="1">
    <location>
        <begin position="273"/>
        <end position="289"/>
    </location>
</feature>
<accession>A0A2H4SQ85</accession>
<evidence type="ECO:0000313" key="3">
    <source>
        <dbReference type="Proteomes" id="UP000323067"/>
    </source>
</evidence>
<dbReference type="GO" id="GO:0042594">
    <property type="term" value="P:response to starvation"/>
    <property type="evidence" value="ECO:0007669"/>
    <property type="project" value="TreeGrafter"/>
</dbReference>
<reference evidence="2 3" key="1">
    <citation type="journal article" date="2017" name="BMC Genomics">
        <title>Chromosome level assembly and secondary metabolite potential of the parasitic fungus Cordyceps militaris.</title>
        <authorList>
            <person name="Kramer G.J."/>
            <person name="Nodwell J.R."/>
        </authorList>
    </citation>
    <scope>NUCLEOTIDE SEQUENCE [LARGE SCALE GENOMIC DNA]</scope>
    <source>
        <strain evidence="2 3">ATCC 34164</strain>
    </source>
</reference>
<feature type="compositionally biased region" description="Polar residues" evidence="1">
    <location>
        <begin position="107"/>
        <end position="117"/>
    </location>
</feature>
<dbReference type="Proteomes" id="UP000323067">
    <property type="component" value="Chromosome v"/>
</dbReference>
<dbReference type="SUPFAM" id="SSF50978">
    <property type="entry name" value="WD40 repeat-like"/>
    <property type="match status" value="1"/>
</dbReference>
<feature type="compositionally biased region" description="Polar residues" evidence="1">
    <location>
        <begin position="164"/>
        <end position="174"/>
    </location>
</feature>
<dbReference type="VEuPathDB" id="FungiDB:CCM_01824"/>
<feature type="compositionally biased region" description="Basic and acidic residues" evidence="1">
    <location>
        <begin position="118"/>
        <end position="130"/>
    </location>
</feature>
<feature type="region of interest" description="Disordered" evidence="1">
    <location>
        <begin position="851"/>
        <end position="871"/>
    </location>
</feature>
<feature type="region of interest" description="Disordered" evidence="1">
    <location>
        <begin position="107"/>
        <end position="184"/>
    </location>
</feature>
<organism evidence="2 3">
    <name type="scientific">Cordyceps militaris</name>
    <name type="common">Caterpillar fungus</name>
    <name type="synonym">Clavaria militaris</name>
    <dbReference type="NCBI Taxonomy" id="73501"/>
    <lineage>
        <taxon>Eukaryota</taxon>
        <taxon>Fungi</taxon>
        <taxon>Dikarya</taxon>
        <taxon>Ascomycota</taxon>
        <taxon>Pezizomycotina</taxon>
        <taxon>Sordariomycetes</taxon>
        <taxon>Hypocreomycetidae</taxon>
        <taxon>Hypocreales</taxon>
        <taxon>Cordycipitaceae</taxon>
        <taxon>Cordyceps</taxon>
    </lineage>
</organism>
<dbReference type="GO" id="GO:0006914">
    <property type="term" value="P:autophagy"/>
    <property type="evidence" value="ECO:0007669"/>
    <property type="project" value="InterPro"/>
</dbReference>
<dbReference type="InterPro" id="IPR045142">
    <property type="entry name" value="BCAS3-like"/>
</dbReference>
<dbReference type="VEuPathDB" id="FungiDB:A9K55_004133"/>
<dbReference type="GO" id="GO:0005737">
    <property type="term" value="C:cytoplasm"/>
    <property type="evidence" value="ECO:0007669"/>
    <property type="project" value="TreeGrafter"/>
</dbReference>
<protein>
    <recommendedName>
        <fullName evidence="4">WD40/YVTN repeat-like-containing domain</fullName>
    </recommendedName>
</protein>
<feature type="compositionally biased region" description="Low complexity" evidence="1">
    <location>
        <begin position="691"/>
        <end position="705"/>
    </location>
</feature>
<feature type="compositionally biased region" description="Low complexity" evidence="1">
    <location>
        <begin position="150"/>
        <end position="163"/>
    </location>
</feature>
<dbReference type="EMBL" id="CP023325">
    <property type="protein sequence ID" value="ATY65262.1"/>
    <property type="molecule type" value="Genomic_DNA"/>
</dbReference>
<gene>
    <name evidence="2" type="ORF">A9K55_004133</name>
</gene>
<feature type="region of interest" description="Disordered" evidence="1">
    <location>
        <begin position="420"/>
        <end position="452"/>
    </location>
</feature>
<feature type="compositionally biased region" description="Polar residues" evidence="1">
    <location>
        <begin position="442"/>
        <end position="452"/>
    </location>
</feature>
<sequence length="1220" mass="131426">MRLGLTEAISARAAAHVAGILVSEQRGVGLSCAGPHQRASCKQLVGLPFLETTSCCGCAVCPATSSTYLKPTAPFLIPRGFQLPTPTTLVLALCPLRQLLHRDTNTAASASKAAQRQVSEHINDGQKRQETYQSRRWRHRNCGDRARFDNASSTPSNQSQPTSDESSPSMNTPDLNPVAVPNGHAEVSPMLDAISASTAPSMMNEWARGAMAGSPGNLISLMGESPPTQPSSYEDSGRLHQGWGQRNFMTPSPASPSPPSRRPLSYHMDAPFPAGETPPRAAGAPGRPTSMHSPFPHSRLASQPALPHQPQAHFYGAPDIDMTSTPQTGLKAGDAGLYFGFDTLPRLDDVSAGSDDVVLAGYNGGLDVYAITKRGLEPTACLRGLRGTVHHAKILPWTFSTKDIVGPLIAVTVHGPVLPTRNASDAATQDASDNLRREGTASPRSVTTYQEGFNRTGPSIDFYQTTVEVYSLKTSKAIDVLLEAPRIAVNAGVSIASTLFKPPSPSGAFTIKADGGTVLVCSGNTGECWAYTHLPEPQNGHVFACIGKLWTSLQHSRRSEVVEETGKAASSTIEVRFNPQTPVIALNGRWVAYCPAAPSSQTSLRAHLPVPILGRGPGIGSMAPPHIPQSSLSVELPISDSMVNKIMRETTQELIQGAKWVGKQGLQAWNAYWNKGNTTQTPQQQARSPPQQWTATQATRQDATQFPPTHGTNGNAASKDPGMVSLIDTMSLPLSSTVHPLATFAPPGGCSVLSFSPSSLNLFTASTKGDIQTVWDLLRIQHTHSSPLQASVSPSANVGPQVRQVAQFSRMTVARIVDVSWTGPQEDHIAMVTERGTVHLLDMPFSASMWPPPRRRKIAPTAGAESSEPTSSAVSIASGAIGAAYQAAKPFVARSRRSSSNSAGVTTSTFRDTAAQGGRVIAASISSSLGKTGSAINQLRHTGENRVSLPSIRSLPSPQCVRWHSTRKSQHLYTLGGGIVRKYPSRSRRVTSKRNKRLSRASQYKDMNVPILPHDRLAPIVRRFLEGDTSEDHLDLSDLEMDTGNTMTLNRHAIKAKRNQGMISAIPQAEIETSAPYQPFHSDRRVAVYEYGRDGQVEPLTTLLTETGLDDHQQSFKKKKSRQQRSGAIHDSESSVWAFGLDIPTNLLHMGIMASADDDLNGIDDSQALPPSAMERLMQIGDQEQIVVTTRRRRGRHGEPDEDGFFEDDCEVLDFADQRV</sequence>
<feature type="compositionally biased region" description="Polar residues" evidence="1">
    <location>
        <begin position="421"/>
        <end position="432"/>
    </location>
</feature>
<name>A0A2H4SQ85_CORMI</name>